<evidence type="ECO:0000256" key="1">
    <source>
        <dbReference type="HAMAP-Rule" id="MF_00302"/>
    </source>
</evidence>
<comment type="subunit">
    <text evidence="1">Binds to the N-terminal domain of the chaperone ClpA.</text>
</comment>
<dbReference type="Pfam" id="PF02617">
    <property type="entry name" value="ClpS"/>
    <property type="match status" value="1"/>
</dbReference>
<sequence length="97" mass="10633">MPTPTTELDPALLEKLLPPYRVILHNDDVNTMDHVVKALRRSVPSLTAEEATAIMLEAHHHGRAVVIECPKEAAEHYRARLESFGLTATIEPAGSNG</sequence>
<dbReference type="InterPro" id="IPR014719">
    <property type="entry name" value="Ribosomal_bL12_C/ClpS-like"/>
</dbReference>
<dbReference type="InterPro" id="IPR022935">
    <property type="entry name" value="ClpS"/>
</dbReference>
<dbReference type="SUPFAM" id="SSF54736">
    <property type="entry name" value="ClpS-like"/>
    <property type="match status" value="1"/>
</dbReference>
<evidence type="ECO:0000313" key="3">
    <source>
        <dbReference type="EMBL" id="PFG73405.1"/>
    </source>
</evidence>
<dbReference type="GO" id="GO:0006508">
    <property type="term" value="P:proteolysis"/>
    <property type="evidence" value="ECO:0007669"/>
    <property type="project" value="UniProtKB-UniRule"/>
</dbReference>
<organism evidence="3 4">
    <name type="scientific">Tepidiforma thermophila (strain KCTC 52669 / CGMCC 1.13589 / G233)</name>
    <dbReference type="NCBI Taxonomy" id="2761530"/>
    <lineage>
        <taxon>Bacteria</taxon>
        <taxon>Bacillati</taxon>
        <taxon>Chloroflexota</taxon>
        <taxon>Tepidiformia</taxon>
        <taxon>Tepidiformales</taxon>
        <taxon>Tepidiformaceae</taxon>
        <taxon>Tepidiforma</taxon>
    </lineage>
</organism>
<feature type="domain" description="Adaptor protein ClpS core" evidence="2">
    <location>
        <begin position="18"/>
        <end position="88"/>
    </location>
</feature>
<dbReference type="GO" id="GO:0030163">
    <property type="term" value="P:protein catabolic process"/>
    <property type="evidence" value="ECO:0007669"/>
    <property type="project" value="InterPro"/>
</dbReference>
<dbReference type="HAMAP" id="MF_00302">
    <property type="entry name" value="ClpS"/>
    <property type="match status" value="1"/>
</dbReference>
<name>A0A2A9HEH4_TEPT2</name>
<comment type="similarity">
    <text evidence="1">Belongs to the ClpS family.</text>
</comment>
<reference evidence="3 4" key="1">
    <citation type="submission" date="2017-09" db="EMBL/GenBank/DDBJ databases">
        <title>Sequencing the genomes of two abundant thermophiles in Great Basin hot springs: Thermocrinis jamiesonii and novel Chloroflexi Thermoflexus hugenholtzii.</title>
        <authorList>
            <person name="Hedlund B."/>
        </authorList>
    </citation>
    <scope>NUCLEOTIDE SEQUENCE [LARGE SCALE GENOMIC DNA]</scope>
    <source>
        <strain evidence="3 4">G233</strain>
    </source>
</reference>
<gene>
    <name evidence="1" type="primary">clpS</name>
    <name evidence="3" type="ORF">A9A59_0600</name>
</gene>
<dbReference type="RefSeq" id="WP_098502862.1">
    <property type="nucleotide sequence ID" value="NZ_PDJQ01000001.1"/>
</dbReference>
<dbReference type="EMBL" id="PDJQ01000001">
    <property type="protein sequence ID" value="PFG73405.1"/>
    <property type="molecule type" value="Genomic_DNA"/>
</dbReference>
<evidence type="ECO:0000313" key="4">
    <source>
        <dbReference type="Proteomes" id="UP000223071"/>
    </source>
</evidence>
<dbReference type="PANTHER" id="PTHR33473">
    <property type="entry name" value="ATP-DEPENDENT CLP PROTEASE ADAPTER PROTEIN CLPS1, CHLOROPLASTIC"/>
    <property type="match status" value="1"/>
</dbReference>
<keyword evidence="3" id="KW-0378">Hydrolase</keyword>
<comment type="caution">
    <text evidence="3">The sequence shown here is derived from an EMBL/GenBank/DDBJ whole genome shotgun (WGS) entry which is preliminary data.</text>
</comment>
<proteinExistence type="inferred from homology"/>
<dbReference type="Gene3D" id="3.30.1390.10">
    <property type="match status" value="1"/>
</dbReference>
<dbReference type="GO" id="GO:0008233">
    <property type="term" value="F:peptidase activity"/>
    <property type="evidence" value="ECO:0007669"/>
    <property type="project" value="UniProtKB-KW"/>
</dbReference>
<dbReference type="AlphaFoldDB" id="A0A2A9HEH4"/>
<accession>A0A2A9HEH4</accession>
<keyword evidence="3" id="KW-0645">Protease</keyword>
<dbReference type="InterPro" id="IPR003769">
    <property type="entry name" value="ClpS_core"/>
</dbReference>
<protein>
    <recommendedName>
        <fullName evidence="1">ATP-dependent Clp protease adapter protein ClpS</fullName>
    </recommendedName>
</protein>
<dbReference type="PANTHER" id="PTHR33473:SF17">
    <property type="entry name" value="ATP-DEPENDENT CLP PROTEASE ADAPTER PROTEIN CLPS1, CHLOROPLASTIC"/>
    <property type="match status" value="1"/>
</dbReference>
<evidence type="ECO:0000259" key="2">
    <source>
        <dbReference type="Pfam" id="PF02617"/>
    </source>
</evidence>
<dbReference type="Proteomes" id="UP000223071">
    <property type="component" value="Unassembled WGS sequence"/>
</dbReference>
<comment type="function">
    <text evidence="1">Involved in the modulation of the specificity of the ClpAP-mediated ATP-dependent protein degradation.</text>
</comment>
<keyword evidence="4" id="KW-1185">Reference proteome</keyword>